<name>H5SHC1_9BACT</name>
<evidence type="ECO:0000313" key="9">
    <source>
        <dbReference type="EMBL" id="BAL55557.1"/>
    </source>
</evidence>
<dbReference type="PANTHER" id="PTHR30295">
    <property type="entry name" value="BACTERIOFERRITIN"/>
    <property type="match status" value="1"/>
</dbReference>
<keyword evidence="1 5" id="KW-0409">Iron storage</keyword>
<dbReference type="PIRSF" id="PIRSF002560">
    <property type="entry name" value="Bacterioferritin"/>
    <property type="match status" value="1"/>
</dbReference>
<dbReference type="GO" id="GO:0006826">
    <property type="term" value="P:iron ion transport"/>
    <property type="evidence" value="ECO:0007669"/>
    <property type="project" value="InterPro"/>
</dbReference>
<evidence type="ECO:0000256" key="4">
    <source>
        <dbReference type="ARBA" id="ARBA00023004"/>
    </source>
</evidence>
<feature type="binding site" evidence="6">
    <location>
        <position position="127"/>
    </location>
    <ligand>
        <name>Fe cation</name>
        <dbReference type="ChEBI" id="CHEBI:24875"/>
        <label>1</label>
    </ligand>
</feature>
<feature type="binding site" evidence="6">
    <location>
        <position position="94"/>
    </location>
    <ligand>
        <name>Fe cation</name>
        <dbReference type="ChEBI" id="CHEBI:24875"/>
        <label>2</label>
    </ligand>
</feature>
<comment type="catalytic activity">
    <reaction evidence="5">
        <text>4 Fe(2+) + O2 + 4 H(+) = 4 Fe(3+) + 2 H2O</text>
        <dbReference type="Rhea" id="RHEA:11148"/>
        <dbReference type="ChEBI" id="CHEBI:15377"/>
        <dbReference type="ChEBI" id="CHEBI:15378"/>
        <dbReference type="ChEBI" id="CHEBI:15379"/>
        <dbReference type="ChEBI" id="CHEBI:29033"/>
        <dbReference type="ChEBI" id="CHEBI:29034"/>
        <dbReference type="EC" id="1.16.3.1"/>
    </reaction>
</comment>
<dbReference type="Pfam" id="PF00210">
    <property type="entry name" value="Ferritin"/>
    <property type="match status" value="1"/>
</dbReference>
<evidence type="ECO:0000256" key="5">
    <source>
        <dbReference type="PIRNR" id="PIRNR002560"/>
    </source>
</evidence>
<dbReference type="GO" id="GO:0020037">
    <property type="term" value="F:heme binding"/>
    <property type="evidence" value="ECO:0007669"/>
    <property type="project" value="TreeGrafter"/>
</dbReference>
<dbReference type="InterPro" id="IPR009040">
    <property type="entry name" value="Ferritin-like_diiron"/>
</dbReference>
<comment type="function">
    <text evidence="5">Iron-storage protein, whose ferroxidase center binds Fe(2+), oxidizes it using dioxygen to Fe(3+), and participates in the subsequent Fe(3+) oxide mineral core formation within the central cavity of the BFR protein shell.</text>
</comment>
<evidence type="ECO:0000256" key="7">
    <source>
        <dbReference type="RuleBase" id="RU000623"/>
    </source>
</evidence>
<feature type="binding site" evidence="6">
    <location>
        <position position="54"/>
    </location>
    <ligand>
        <name>Fe cation</name>
        <dbReference type="ChEBI" id="CHEBI:24875"/>
        <label>1</label>
    </ligand>
</feature>
<keyword evidence="2 7" id="KW-0349">Heme</keyword>
<protein>
    <recommendedName>
        <fullName evidence="5 7">Bacterioferritin</fullName>
        <ecNumber evidence="5">1.16.3.1</ecNumber>
    </recommendedName>
</protein>
<sequence>MKGNKKIIDRLNALLADELTAINQYIVHSEMCANWGYERLHESVEKRAITEMKHAEKLIERILFLEGMPIVSTLNEIKIGSDVKAQFESDLAAEQMAVRAYNEGIALATEAGDNGTRALLESILADEEDHVDWLEAQLDQIKQIGIQNYLTEQMKA</sequence>
<dbReference type="GO" id="GO:0008199">
    <property type="term" value="F:ferric iron binding"/>
    <property type="evidence" value="ECO:0007669"/>
    <property type="project" value="InterPro"/>
</dbReference>
<feature type="domain" description="Ferritin-like diiron" evidence="8">
    <location>
        <begin position="1"/>
        <end position="145"/>
    </location>
</feature>
<reference evidence="9" key="1">
    <citation type="journal article" date="2005" name="Environ. Microbiol.">
        <title>Genetic and functional properties of uncultivated thermophilic crenarchaeotes from a subsurface gold mine as revealed by analysis of genome fragments.</title>
        <authorList>
            <person name="Nunoura T."/>
            <person name="Hirayama H."/>
            <person name="Takami H."/>
            <person name="Oida H."/>
            <person name="Nishi S."/>
            <person name="Shimamura S."/>
            <person name="Suzuki Y."/>
            <person name="Inagaki F."/>
            <person name="Takai K."/>
            <person name="Nealson K.H."/>
            <person name="Horikoshi K."/>
        </authorList>
    </citation>
    <scope>NUCLEOTIDE SEQUENCE</scope>
</reference>
<dbReference type="GO" id="GO:0005829">
    <property type="term" value="C:cytosol"/>
    <property type="evidence" value="ECO:0007669"/>
    <property type="project" value="TreeGrafter"/>
</dbReference>
<dbReference type="InterPro" id="IPR008331">
    <property type="entry name" value="Ferritin_DPS_dom"/>
</dbReference>
<feature type="binding site" description="axial binding residue" evidence="6">
    <location>
        <position position="52"/>
    </location>
    <ligand>
        <name>heme b</name>
        <dbReference type="ChEBI" id="CHEBI:60344"/>
        <note>ligand shared between dimeric partners</note>
    </ligand>
    <ligandPart>
        <name>Fe</name>
        <dbReference type="ChEBI" id="CHEBI:18248"/>
    </ligandPart>
</feature>
<dbReference type="GO" id="GO:0004322">
    <property type="term" value="F:ferroxidase activity"/>
    <property type="evidence" value="ECO:0007669"/>
    <property type="project" value="UniProtKB-EC"/>
</dbReference>
<dbReference type="EMBL" id="AP011720">
    <property type="protein sequence ID" value="BAL55557.1"/>
    <property type="molecule type" value="Genomic_DNA"/>
</dbReference>
<gene>
    <name evidence="9" type="ORF">HGMM_F28H07C31</name>
</gene>
<evidence type="ECO:0000256" key="2">
    <source>
        <dbReference type="ARBA" id="ARBA00022617"/>
    </source>
</evidence>
<dbReference type="SUPFAM" id="SSF47240">
    <property type="entry name" value="Ferritin-like"/>
    <property type="match status" value="1"/>
</dbReference>
<comment type="similarity">
    <text evidence="5 7">Belongs to the bacterioferritin family.</text>
</comment>
<proteinExistence type="inferred from homology"/>
<evidence type="ECO:0000256" key="3">
    <source>
        <dbReference type="ARBA" id="ARBA00022723"/>
    </source>
</evidence>
<dbReference type="NCBIfam" id="TIGR00754">
    <property type="entry name" value="bfr"/>
    <property type="match status" value="1"/>
</dbReference>
<dbReference type="PROSITE" id="PS50905">
    <property type="entry name" value="FERRITIN_LIKE"/>
    <property type="match status" value="1"/>
</dbReference>
<dbReference type="PROSITE" id="PS00549">
    <property type="entry name" value="BACTERIOFERRITIN"/>
    <property type="match status" value="1"/>
</dbReference>
<feature type="binding site" evidence="6">
    <location>
        <position position="130"/>
    </location>
    <ligand>
        <name>Fe cation</name>
        <dbReference type="ChEBI" id="CHEBI:24875"/>
        <label>2</label>
    </ligand>
</feature>
<dbReference type="PANTHER" id="PTHR30295:SF0">
    <property type="entry name" value="BACTERIOFERRITIN"/>
    <property type="match status" value="1"/>
</dbReference>
<dbReference type="InterPro" id="IPR009078">
    <property type="entry name" value="Ferritin-like_SF"/>
</dbReference>
<dbReference type="EC" id="1.16.3.1" evidence="5"/>
<evidence type="ECO:0000259" key="8">
    <source>
        <dbReference type="PROSITE" id="PS50905"/>
    </source>
</evidence>
<reference evidence="9" key="2">
    <citation type="journal article" date="2012" name="PLoS ONE">
        <title>A Deeply Branching Thermophilic Bacterium with an Ancient Acetyl-CoA Pathway Dominates a Subsurface Ecosystem.</title>
        <authorList>
            <person name="Takami H."/>
            <person name="Noguchi H."/>
            <person name="Takaki Y."/>
            <person name="Uchiyama I."/>
            <person name="Toyoda A."/>
            <person name="Nishi S."/>
            <person name="Chee G.-J."/>
            <person name="Arai W."/>
            <person name="Nunoura T."/>
            <person name="Itoh T."/>
            <person name="Hattori M."/>
            <person name="Takai K."/>
        </authorList>
    </citation>
    <scope>NUCLEOTIDE SEQUENCE</scope>
</reference>
<dbReference type="PRINTS" id="PR00601">
    <property type="entry name" value="BACFERRITIN"/>
</dbReference>
<feature type="binding site" evidence="6">
    <location>
        <position position="51"/>
    </location>
    <ligand>
        <name>Fe cation</name>
        <dbReference type="ChEBI" id="CHEBI:24875"/>
        <label>1</label>
    </ligand>
</feature>
<dbReference type="Gene3D" id="1.20.1260.10">
    <property type="match status" value="1"/>
</dbReference>
<dbReference type="GO" id="GO:0006879">
    <property type="term" value="P:intracellular iron ion homeostasis"/>
    <property type="evidence" value="ECO:0007669"/>
    <property type="project" value="UniProtKB-KW"/>
</dbReference>
<dbReference type="AlphaFoldDB" id="H5SHC1"/>
<feature type="binding site" evidence="6">
    <location>
        <position position="127"/>
    </location>
    <ligand>
        <name>Fe cation</name>
        <dbReference type="ChEBI" id="CHEBI:24875"/>
        <label>2</label>
    </ligand>
</feature>
<accession>H5SHC1</accession>
<feature type="binding site" evidence="6">
    <location>
        <position position="51"/>
    </location>
    <ligand>
        <name>Fe cation</name>
        <dbReference type="ChEBI" id="CHEBI:24875"/>
        <label>2</label>
    </ligand>
</feature>
<dbReference type="InterPro" id="IPR012347">
    <property type="entry name" value="Ferritin-like"/>
</dbReference>
<keyword evidence="4 5" id="KW-0408">Iron</keyword>
<evidence type="ECO:0000256" key="6">
    <source>
        <dbReference type="PIRSR" id="PIRSR002560-1"/>
    </source>
</evidence>
<organism evidence="9">
    <name type="scientific">uncultured Acetothermia bacterium</name>
    <dbReference type="NCBI Taxonomy" id="236499"/>
    <lineage>
        <taxon>Bacteria</taxon>
        <taxon>Candidatus Bipolaricaulota</taxon>
        <taxon>environmental samples</taxon>
    </lineage>
</organism>
<dbReference type="CDD" id="cd00907">
    <property type="entry name" value="Bacterioferritin"/>
    <property type="match status" value="1"/>
</dbReference>
<dbReference type="InterPro" id="IPR002024">
    <property type="entry name" value="Bacterioferritin"/>
</dbReference>
<keyword evidence="3 5" id="KW-0479">Metal-binding</keyword>
<feature type="binding site" evidence="6">
    <location>
        <position position="18"/>
    </location>
    <ligand>
        <name>Fe cation</name>
        <dbReference type="ChEBI" id="CHEBI:24875"/>
        <label>1</label>
    </ligand>
</feature>
<evidence type="ECO:0000256" key="1">
    <source>
        <dbReference type="ARBA" id="ARBA00022434"/>
    </source>
</evidence>